<protein>
    <submittedName>
        <fullName evidence="1">Uncharacterized protein</fullName>
    </submittedName>
</protein>
<dbReference type="Proteomes" id="UP000191518">
    <property type="component" value="Unassembled WGS sequence"/>
</dbReference>
<evidence type="ECO:0000313" key="2">
    <source>
        <dbReference type="Proteomes" id="UP000191518"/>
    </source>
</evidence>
<keyword evidence="2" id="KW-1185">Reference proteome</keyword>
<name>A0A1V6S5Y6_9EURO</name>
<gene>
    <name evidence="1" type="ORF">PENVUL_c007G04952</name>
</gene>
<reference evidence="2" key="1">
    <citation type="journal article" date="2017" name="Nat. Microbiol.">
        <title>Global analysis of biosynthetic gene clusters reveals vast potential of secondary metabolite production in Penicillium species.</title>
        <authorList>
            <person name="Nielsen J.C."/>
            <person name="Grijseels S."/>
            <person name="Prigent S."/>
            <person name="Ji B."/>
            <person name="Dainat J."/>
            <person name="Nielsen K.F."/>
            <person name="Frisvad J.C."/>
            <person name="Workman M."/>
            <person name="Nielsen J."/>
        </authorList>
    </citation>
    <scope>NUCLEOTIDE SEQUENCE [LARGE SCALE GENOMIC DNA]</scope>
    <source>
        <strain evidence="2">IBT 29486</strain>
    </source>
</reference>
<evidence type="ECO:0000313" key="1">
    <source>
        <dbReference type="EMBL" id="OQE09043.1"/>
    </source>
</evidence>
<accession>A0A1V6S5Y6</accession>
<proteinExistence type="predicted"/>
<dbReference type="AlphaFoldDB" id="A0A1V6S5Y6"/>
<organism evidence="1 2">
    <name type="scientific">Penicillium vulpinum</name>
    <dbReference type="NCBI Taxonomy" id="29845"/>
    <lineage>
        <taxon>Eukaryota</taxon>
        <taxon>Fungi</taxon>
        <taxon>Dikarya</taxon>
        <taxon>Ascomycota</taxon>
        <taxon>Pezizomycotina</taxon>
        <taxon>Eurotiomycetes</taxon>
        <taxon>Eurotiomycetidae</taxon>
        <taxon>Eurotiales</taxon>
        <taxon>Aspergillaceae</taxon>
        <taxon>Penicillium</taxon>
    </lineage>
</organism>
<dbReference type="EMBL" id="MDYP01000007">
    <property type="protein sequence ID" value="OQE09043.1"/>
    <property type="molecule type" value="Genomic_DNA"/>
</dbReference>
<sequence length="154" mass="17010">MAQDVPRCHKAMIPIYDTCLFQQEAMHHVVNFLTKEDDDILGIVGDDAGATIVFASTSIHVQHSVWREPLIFLGYFASTRIPPIGASDLCLDNPTVYKYTVLVQSTKLILSTAFSGPVLTNNTLKDTFTQPIKKSGFLTTMDWLRSSGINLSSS</sequence>
<comment type="caution">
    <text evidence="1">The sequence shown here is derived from an EMBL/GenBank/DDBJ whole genome shotgun (WGS) entry which is preliminary data.</text>
</comment>